<comment type="subcellular location">
    <subcellularLocation>
        <location evidence="1">Secreted</location>
    </subcellularLocation>
</comment>
<organism evidence="7 8">
    <name type="scientific">Podospora pseudocomata</name>
    <dbReference type="NCBI Taxonomy" id="2093779"/>
    <lineage>
        <taxon>Eukaryota</taxon>
        <taxon>Fungi</taxon>
        <taxon>Dikarya</taxon>
        <taxon>Ascomycota</taxon>
        <taxon>Pezizomycotina</taxon>
        <taxon>Sordariomycetes</taxon>
        <taxon>Sordariomycetidae</taxon>
        <taxon>Sordariales</taxon>
        <taxon>Podosporaceae</taxon>
        <taxon>Podospora</taxon>
    </lineage>
</organism>
<feature type="domain" description="AA1-like" evidence="6">
    <location>
        <begin position="162"/>
        <end position="289"/>
    </location>
</feature>
<dbReference type="GeneID" id="87902277"/>
<evidence type="ECO:0000256" key="4">
    <source>
        <dbReference type="ARBA" id="ARBA00023157"/>
    </source>
</evidence>
<name>A0ABR0GTB9_9PEZI</name>
<accession>A0ABR0GTB9</accession>
<evidence type="ECO:0000256" key="2">
    <source>
        <dbReference type="ARBA" id="ARBA00022525"/>
    </source>
</evidence>
<evidence type="ECO:0000256" key="3">
    <source>
        <dbReference type="ARBA" id="ARBA00022729"/>
    </source>
</evidence>
<evidence type="ECO:0000313" key="8">
    <source>
        <dbReference type="Proteomes" id="UP001323405"/>
    </source>
</evidence>
<keyword evidence="3" id="KW-0732">Signal</keyword>
<evidence type="ECO:0000259" key="6">
    <source>
        <dbReference type="Pfam" id="PF16541"/>
    </source>
</evidence>
<dbReference type="Pfam" id="PF16541">
    <property type="entry name" value="AltA1"/>
    <property type="match status" value="1"/>
</dbReference>
<sequence>MDDGVIPNLADVENSSDHVLQNVFSAFTHILLGDIGPISPDRSLSRRTSITSRFRRRMRCYTGNWSEMVGGSSKRKTALGTTRTRQRRRSPHHQLPPKTSHLTTLTMSTSLLLLLLPTLTQTSPVLQQATQTCSDASLSSLNWTAKSFHYSSLLSLLGPSLTSPSTAGTASLTFNLSNPALGPSFDQLCTAVSTTPNQFFYLDQWFTCLYTPPTSTASNLSPLVANTSAATFRFDKLTGRLEVKQDWECVDGKDKTYPTTSFKGQGGVNVTLDCQMDVWANPEWRAGGEGLIGNQTVDCGVVDVSVGLDSLEAMA</sequence>
<evidence type="ECO:0000256" key="1">
    <source>
        <dbReference type="ARBA" id="ARBA00004613"/>
    </source>
</evidence>
<gene>
    <name evidence="7" type="ORF">QC762_0003610</name>
</gene>
<keyword evidence="8" id="KW-1185">Reference proteome</keyword>
<dbReference type="Proteomes" id="UP001323405">
    <property type="component" value="Unassembled WGS sequence"/>
</dbReference>
<keyword evidence="2" id="KW-0964">Secreted</keyword>
<dbReference type="EMBL" id="JAFFHA010000001">
    <property type="protein sequence ID" value="KAK4658931.1"/>
    <property type="molecule type" value="Genomic_DNA"/>
</dbReference>
<dbReference type="InterPro" id="IPR032382">
    <property type="entry name" value="AltA1"/>
</dbReference>
<reference evidence="7 8" key="1">
    <citation type="journal article" date="2023" name="bioRxiv">
        <title>High-quality genome assemblies of four members of thePodospora anserinaspecies complex.</title>
        <authorList>
            <person name="Ament-Velasquez S.L."/>
            <person name="Vogan A.A."/>
            <person name="Wallerman O."/>
            <person name="Hartmann F."/>
            <person name="Gautier V."/>
            <person name="Silar P."/>
            <person name="Giraud T."/>
            <person name="Johannesson H."/>
        </authorList>
    </citation>
    <scope>NUCLEOTIDE SEQUENCE [LARGE SCALE GENOMIC DNA]</scope>
    <source>
        <strain evidence="7 8">CBS 415.72m</strain>
    </source>
</reference>
<evidence type="ECO:0000313" key="7">
    <source>
        <dbReference type="EMBL" id="KAK4658931.1"/>
    </source>
</evidence>
<feature type="region of interest" description="Disordered" evidence="5">
    <location>
        <begin position="69"/>
        <end position="100"/>
    </location>
</feature>
<keyword evidence="4" id="KW-1015">Disulfide bond</keyword>
<proteinExistence type="predicted"/>
<comment type="caution">
    <text evidence="7">The sequence shown here is derived from an EMBL/GenBank/DDBJ whole genome shotgun (WGS) entry which is preliminary data.</text>
</comment>
<protein>
    <recommendedName>
        <fullName evidence="6">AA1-like domain-containing protein</fullName>
    </recommendedName>
</protein>
<evidence type="ECO:0000256" key="5">
    <source>
        <dbReference type="SAM" id="MobiDB-lite"/>
    </source>
</evidence>
<dbReference type="RefSeq" id="XP_062747903.1">
    <property type="nucleotide sequence ID" value="XM_062882788.1"/>
</dbReference>